<dbReference type="Proteomes" id="UP001652623">
    <property type="component" value="Chromosome 7"/>
</dbReference>
<keyword evidence="8" id="KW-1185">Reference proteome</keyword>
<evidence type="ECO:0000313" key="8">
    <source>
        <dbReference type="Proteomes" id="UP001652623"/>
    </source>
</evidence>
<evidence type="ECO:0000256" key="4">
    <source>
        <dbReference type="ARBA" id="ARBA00022833"/>
    </source>
</evidence>
<name>A0ABM3ISY6_ZIZJJ</name>
<accession>A0ABM3ISY6</accession>
<dbReference type="Pfam" id="PF04434">
    <property type="entry name" value="SWIM"/>
    <property type="match status" value="1"/>
</dbReference>
<keyword evidence="6" id="KW-0539">Nucleus</keyword>
<dbReference type="InterPro" id="IPR031052">
    <property type="entry name" value="FHY3/FAR1"/>
</dbReference>
<organism evidence="8 9">
    <name type="scientific">Ziziphus jujuba</name>
    <name type="common">Chinese jujube</name>
    <name type="synonym">Ziziphus sativa</name>
    <dbReference type="NCBI Taxonomy" id="326968"/>
    <lineage>
        <taxon>Eukaryota</taxon>
        <taxon>Viridiplantae</taxon>
        <taxon>Streptophyta</taxon>
        <taxon>Embryophyta</taxon>
        <taxon>Tracheophyta</taxon>
        <taxon>Spermatophyta</taxon>
        <taxon>Magnoliopsida</taxon>
        <taxon>eudicotyledons</taxon>
        <taxon>Gunneridae</taxon>
        <taxon>Pentapetalae</taxon>
        <taxon>rosids</taxon>
        <taxon>fabids</taxon>
        <taxon>Rosales</taxon>
        <taxon>Rhamnaceae</taxon>
        <taxon>Paliureae</taxon>
        <taxon>Ziziphus</taxon>
    </lineage>
</organism>
<dbReference type="SMART" id="SM00575">
    <property type="entry name" value="ZnF_PMZ"/>
    <property type="match status" value="1"/>
</dbReference>
<gene>
    <name evidence="9" type="primary">LOC125423739</name>
</gene>
<dbReference type="InterPro" id="IPR006564">
    <property type="entry name" value="Znf_PMZ"/>
</dbReference>
<dbReference type="PANTHER" id="PTHR31669:SF302">
    <property type="entry name" value="PROTEIN FAR1-RELATED SEQUENCE"/>
    <property type="match status" value="1"/>
</dbReference>
<evidence type="ECO:0000256" key="3">
    <source>
        <dbReference type="ARBA" id="ARBA00022771"/>
    </source>
</evidence>
<sequence length="202" mass="23638">MDFILRFNRALAHQRHKDLSANHVDINEKPVLKLPLEMEKQMAEIYTRRIFYKFQDELWHSLVTMPQIVNENDTLKMYTVQSCPNGGVPRFREIPYDKVLDYASCNCKKFEREGIPCRHILAFLQFFGDIPLLNQCIMKKWTRAAKSQIIYDKEGLEISGKCSSMLTWRSKLFKLFSELVDNIMLNEEAAVIVNDALQSLVD</sequence>
<evidence type="ECO:0000256" key="2">
    <source>
        <dbReference type="ARBA" id="ARBA00022723"/>
    </source>
</evidence>
<dbReference type="PANTHER" id="PTHR31669">
    <property type="entry name" value="PROTEIN FAR1-RELATED SEQUENCE 10-RELATED"/>
    <property type="match status" value="1"/>
</dbReference>
<evidence type="ECO:0000256" key="5">
    <source>
        <dbReference type="PROSITE-ProRule" id="PRU00325"/>
    </source>
</evidence>
<reference evidence="9" key="1">
    <citation type="submission" date="2025-08" db="UniProtKB">
        <authorList>
            <consortium name="RefSeq"/>
        </authorList>
    </citation>
    <scope>IDENTIFICATION</scope>
    <source>
        <tissue evidence="9">Seedling</tissue>
    </source>
</reference>
<protein>
    <recommendedName>
        <fullName evidence="6">Protein FAR1-RELATED SEQUENCE</fullName>
    </recommendedName>
</protein>
<evidence type="ECO:0000256" key="6">
    <source>
        <dbReference type="RuleBase" id="RU367018"/>
    </source>
</evidence>
<comment type="function">
    <text evidence="6">Putative transcription activator involved in regulating light control of development.</text>
</comment>
<comment type="similarity">
    <text evidence="1 6">Belongs to the FHY3/FAR1 family.</text>
</comment>
<evidence type="ECO:0000256" key="1">
    <source>
        <dbReference type="ARBA" id="ARBA00005889"/>
    </source>
</evidence>
<keyword evidence="2 6" id="KW-0479">Metal-binding</keyword>
<evidence type="ECO:0000313" key="9">
    <source>
        <dbReference type="RefSeq" id="XP_048334830.1"/>
    </source>
</evidence>
<feature type="domain" description="SWIM-type" evidence="7">
    <location>
        <begin position="96"/>
        <end position="128"/>
    </location>
</feature>
<dbReference type="GeneID" id="125423739"/>
<proteinExistence type="inferred from homology"/>
<keyword evidence="4 6" id="KW-0862">Zinc</keyword>
<dbReference type="RefSeq" id="XP_048334830.1">
    <property type="nucleotide sequence ID" value="XM_048478873.1"/>
</dbReference>
<comment type="subcellular location">
    <subcellularLocation>
        <location evidence="6">Nucleus</location>
    </subcellularLocation>
</comment>
<dbReference type="PROSITE" id="PS50966">
    <property type="entry name" value="ZF_SWIM"/>
    <property type="match status" value="1"/>
</dbReference>
<dbReference type="InterPro" id="IPR007527">
    <property type="entry name" value="Znf_SWIM"/>
</dbReference>
<keyword evidence="3 5" id="KW-0863">Zinc-finger</keyword>
<evidence type="ECO:0000259" key="7">
    <source>
        <dbReference type="PROSITE" id="PS50966"/>
    </source>
</evidence>